<keyword evidence="4 7" id="KW-0133">Cell shape</keyword>
<organism evidence="8 9">
    <name type="scientific">Alloacidobacterium dinghuense</name>
    <dbReference type="NCBI Taxonomy" id="2763107"/>
    <lineage>
        <taxon>Bacteria</taxon>
        <taxon>Pseudomonadati</taxon>
        <taxon>Acidobacteriota</taxon>
        <taxon>Terriglobia</taxon>
        <taxon>Terriglobales</taxon>
        <taxon>Acidobacteriaceae</taxon>
        <taxon>Alloacidobacterium</taxon>
    </lineage>
</organism>
<protein>
    <recommendedName>
        <fullName evidence="6 7">Cell shape-determining protein MreB</fullName>
    </recommendedName>
</protein>
<dbReference type="Pfam" id="PF06723">
    <property type="entry name" value="MreB_Mbl"/>
    <property type="match status" value="1"/>
</dbReference>
<dbReference type="Proteomes" id="UP000515312">
    <property type="component" value="Chromosome"/>
</dbReference>
<feature type="binding site" evidence="7">
    <location>
        <begin position="204"/>
        <end position="207"/>
    </location>
    <ligand>
        <name>ATP</name>
        <dbReference type="ChEBI" id="CHEBI:30616"/>
    </ligand>
</feature>
<evidence type="ECO:0000256" key="5">
    <source>
        <dbReference type="ARBA" id="ARBA00023458"/>
    </source>
</evidence>
<dbReference type="CDD" id="cd10225">
    <property type="entry name" value="ASKHA_NBD_MreB-like"/>
    <property type="match status" value="1"/>
</dbReference>
<dbReference type="Gene3D" id="3.30.420.40">
    <property type="match status" value="2"/>
</dbReference>
<evidence type="ECO:0000256" key="1">
    <source>
        <dbReference type="ARBA" id="ARBA00022490"/>
    </source>
</evidence>
<feature type="binding site" evidence="7">
    <location>
        <begin position="284"/>
        <end position="287"/>
    </location>
    <ligand>
        <name>ATP</name>
        <dbReference type="ChEBI" id="CHEBI:30616"/>
    </ligand>
</feature>
<dbReference type="NCBIfam" id="NF010539">
    <property type="entry name" value="PRK13927.1"/>
    <property type="match status" value="1"/>
</dbReference>
<dbReference type="GO" id="GO:0008360">
    <property type="term" value="P:regulation of cell shape"/>
    <property type="evidence" value="ECO:0007669"/>
    <property type="project" value="UniProtKB-UniRule"/>
</dbReference>
<dbReference type="GO" id="GO:0005524">
    <property type="term" value="F:ATP binding"/>
    <property type="evidence" value="ECO:0007669"/>
    <property type="project" value="UniProtKB-KW"/>
</dbReference>
<evidence type="ECO:0000256" key="3">
    <source>
        <dbReference type="ARBA" id="ARBA00022840"/>
    </source>
</evidence>
<dbReference type="AlphaFoldDB" id="A0A7G8BQ80"/>
<evidence type="ECO:0000256" key="6">
    <source>
        <dbReference type="ARBA" id="ARBA00067319"/>
    </source>
</evidence>
<keyword evidence="9" id="KW-1185">Reference proteome</keyword>
<dbReference type="GO" id="GO:0000902">
    <property type="term" value="P:cell morphogenesis"/>
    <property type="evidence" value="ECO:0007669"/>
    <property type="project" value="InterPro"/>
</dbReference>
<evidence type="ECO:0000313" key="9">
    <source>
        <dbReference type="Proteomes" id="UP000515312"/>
    </source>
</evidence>
<dbReference type="PANTHER" id="PTHR42749:SF1">
    <property type="entry name" value="CELL SHAPE-DETERMINING PROTEIN MREB"/>
    <property type="match status" value="1"/>
</dbReference>
<sequence>MFSSDLAIDLGTANTLVYARGKGIVVNEPSIVAINKNTGEVEAVGKEAKEMLGRTPGNIVAIKPMKDGVIADFKVTEKMLNYFIQKAHNRKMLVHPRIVIGVPSEITQVEKRAVEDSAYRAKASEVFLVEQAMVAAIGAGLPITEPSGNMVVDIGGGTTDIAVISLAGIVYSRSVRMAGNQMDEAVMNYLKRKYNLLIGERTAEQIKQEIGSAYPLEKPLTMEIKGRNLIEGVPKTITIDDSEIREALGECISTIMNAIRVALERTPPELSADISDRGIVLTGGGALIKNLDKRIREETGLPVSIADDPLASVVLGTGKMLSDFRLLRKIKID</sequence>
<comment type="subunit">
    <text evidence="7">Forms polymers.</text>
</comment>
<comment type="function">
    <text evidence="7">Forms membrane-associated dynamic filaments that are essential for cell shape determination. Acts by regulating cell wall synthesis and cell elongation, and thus cell shape. A feedback loop between cell geometry and MreB localization may maintain elongated cell shape by targeting cell wall growth to regions of negative cell wall curvature.</text>
</comment>
<feature type="binding site" evidence="7">
    <location>
        <begin position="12"/>
        <end position="14"/>
    </location>
    <ligand>
        <name>ATP</name>
        <dbReference type="ChEBI" id="CHEBI:30616"/>
    </ligand>
</feature>
<dbReference type="EMBL" id="CP060394">
    <property type="protein sequence ID" value="QNI34700.1"/>
    <property type="molecule type" value="Genomic_DNA"/>
</dbReference>
<evidence type="ECO:0000256" key="4">
    <source>
        <dbReference type="ARBA" id="ARBA00022960"/>
    </source>
</evidence>
<dbReference type="InterPro" id="IPR004753">
    <property type="entry name" value="MreB"/>
</dbReference>
<accession>A0A7G8BQ80</accession>
<comment type="similarity">
    <text evidence="5 7">Belongs to the FtsA/MreB family.</text>
</comment>
<dbReference type="InterPro" id="IPR004000">
    <property type="entry name" value="Actin"/>
</dbReference>
<keyword evidence="1 7" id="KW-0963">Cytoplasm</keyword>
<dbReference type="GO" id="GO:0005737">
    <property type="term" value="C:cytoplasm"/>
    <property type="evidence" value="ECO:0007669"/>
    <property type="project" value="UniProtKB-SubCell"/>
</dbReference>
<dbReference type="InterPro" id="IPR043129">
    <property type="entry name" value="ATPase_NBD"/>
</dbReference>
<evidence type="ECO:0000256" key="7">
    <source>
        <dbReference type="HAMAP-Rule" id="MF_02207"/>
    </source>
</evidence>
<dbReference type="SUPFAM" id="SSF53067">
    <property type="entry name" value="Actin-like ATPase domain"/>
    <property type="match status" value="2"/>
</dbReference>
<keyword evidence="3 7" id="KW-0067">ATP-binding</keyword>
<dbReference type="FunFam" id="3.30.420.40:FF:000016">
    <property type="entry name" value="Rod shape-determining protein mreB"/>
    <property type="match status" value="1"/>
</dbReference>
<dbReference type="SMART" id="SM00268">
    <property type="entry name" value="ACTIN"/>
    <property type="match status" value="1"/>
</dbReference>
<proteinExistence type="inferred from homology"/>
<feature type="binding site" evidence="7">
    <location>
        <begin position="156"/>
        <end position="158"/>
    </location>
    <ligand>
        <name>ATP</name>
        <dbReference type="ChEBI" id="CHEBI:30616"/>
    </ligand>
</feature>
<dbReference type="InterPro" id="IPR056546">
    <property type="entry name" value="MreB_MamK-like"/>
</dbReference>
<evidence type="ECO:0000256" key="2">
    <source>
        <dbReference type="ARBA" id="ARBA00022741"/>
    </source>
</evidence>
<comment type="subcellular location">
    <subcellularLocation>
        <location evidence="7">Cytoplasm</location>
    </subcellularLocation>
    <text evidence="7">Membrane-associated.</text>
</comment>
<gene>
    <name evidence="7" type="primary">mreB</name>
    <name evidence="8" type="ORF">H7849_00165</name>
</gene>
<reference evidence="8 9" key="1">
    <citation type="submission" date="2020-08" db="EMBL/GenBank/DDBJ databases">
        <title>Edaphobacter telluris sp. nov. and Acidobacterium dinghuensis sp. nov., two acidobacteria isolated from forest soil.</title>
        <authorList>
            <person name="Fu J."/>
            <person name="Qiu L."/>
        </authorList>
    </citation>
    <scope>NUCLEOTIDE SEQUENCE [LARGE SCALE GENOMIC DNA]</scope>
    <source>
        <strain evidence="8">4Y35</strain>
    </source>
</reference>
<dbReference type="HAMAP" id="MF_02207">
    <property type="entry name" value="MreB"/>
    <property type="match status" value="1"/>
</dbReference>
<dbReference type="NCBIfam" id="TIGR00904">
    <property type="entry name" value="mreB"/>
    <property type="match status" value="1"/>
</dbReference>
<dbReference type="PANTHER" id="PTHR42749">
    <property type="entry name" value="CELL SHAPE-DETERMINING PROTEIN MREB"/>
    <property type="match status" value="1"/>
</dbReference>
<dbReference type="KEGG" id="adin:H7849_00165"/>
<evidence type="ECO:0000313" key="8">
    <source>
        <dbReference type="EMBL" id="QNI34700.1"/>
    </source>
</evidence>
<keyword evidence="2 7" id="KW-0547">Nucleotide-binding</keyword>
<name>A0A7G8BQ80_9BACT</name>
<dbReference type="PRINTS" id="PR01652">
    <property type="entry name" value="SHAPEPROTEIN"/>
</dbReference>